<evidence type="ECO:0000256" key="1">
    <source>
        <dbReference type="SAM" id="MobiDB-lite"/>
    </source>
</evidence>
<name>Q0F2R5_9PROT</name>
<evidence type="ECO:0000313" key="3">
    <source>
        <dbReference type="Proteomes" id="UP000005297"/>
    </source>
</evidence>
<organism evidence="2 3">
    <name type="scientific">Mariprofundus ferrooxydans PV-1</name>
    <dbReference type="NCBI Taxonomy" id="314345"/>
    <lineage>
        <taxon>Bacteria</taxon>
        <taxon>Pseudomonadati</taxon>
        <taxon>Pseudomonadota</taxon>
        <taxon>Candidatius Mariprofundia</taxon>
        <taxon>Mariprofundales</taxon>
        <taxon>Mariprofundaceae</taxon>
        <taxon>Mariprofundus</taxon>
    </lineage>
</organism>
<sequence>MESLIQEPASNFSARARSAGVSTPMQWKSPTVTAIS</sequence>
<feature type="region of interest" description="Disordered" evidence="1">
    <location>
        <begin position="1"/>
        <end position="36"/>
    </location>
</feature>
<dbReference type="AlphaFoldDB" id="Q0F2R5"/>
<feature type="compositionally biased region" description="Polar residues" evidence="1">
    <location>
        <begin position="20"/>
        <end position="36"/>
    </location>
</feature>
<comment type="caution">
    <text evidence="2">The sequence shown here is derived from an EMBL/GenBank/DDBJ whole genome shotgun (WGS) entry which is preliminary data.</text>
</comment>
<dbReference type="InParanoid" id="Q0F2R5"/>
<proteinExistence type="predicted"/>
<evidence type="ECO:0000313" key="2">
    <source>
        <dbReference type="EMBL" id="EAU55485.1"/>
    </source>
</evidence>
<dbReference type="Proteomes" id="UP000005297">
    <property type="component" value="Unassembled WGS sequence"/>
</dbReference>
<protein>
    <submittedName>
        <fullName evidence="2">Uncharacterized protein</fullName>
    </submittedName>
</protein>
<dbReference type="EMBL" id="AATS01000002">
    <property type="protein sequence ID" value="EAU55485.1"/>
    <property type="molecule type" value="Genomic_DNA"/>
</dbReference>
<dbReference type="HOGENOM" id="CLU_3356987_0_0_0"/>
<accession>Q0F2R5</accession>
<gene>
    <name evidence="2" type="ORF">SPV1_01017</name>
</gene>
<reference evidence="2 3" key="1">
    <citation type="submission" date="2006-09" db="EMBL/GenBank/DDBJ databases">
        <authorList>
            <person name="Emerson D."/>
            <person name="Ferriera S."/>
            <person name="Johnson J."/>
            <person name="Kravitz S."/>
            <person name="Halpern A."/>
            <person name="Remington K."/>
            <person name="Beeson K."/>
            <person name="Tran B."/>
            <person name="Rogers Y.-H."/>
            <person name="Friedman R."/>
            <person name="Venter J.C."/>
        </authorList>
    </citation>
    <scope>NUCLEOTIDE SEQUENCE [LARGE SCALE GENOMIC DNA]</scope>
    <source>
        <strain evidence="2 3">PV-1</strain>
    </source>
</reference>
<keyword evidence="3" id="KW-1185">Reference proteome</keyword>